<feature type="transmembrane region" description="Helical" evidence="1">
    <location>
        <begin position="401"/>
        <end position="423"/>
    </location>
</feature>
<evidence type="ECO:0000256" key="1">
    <source>
        <dbReference type="SAM" id="Phobius"/>
    </source>
</evidence>
<dbReference type="OrthoDB" id="118951at2759"/>
<dbReference type="Proteomes" id="UP001152747">
    <property type="component" value="Unassembled WGS sequence"/>
</dbReference>
<sequence length="660" mass="76317">MNKLVLIFSLLNFVASEIVDWKNFPIVHNISRQCSDDIKTWKKSLEIFELVGAQCILAQNCTSSQQAVLKDNLYAVQQLDAFAKFPSPGIIEMTVINSGSPMECERINGIKYDTNYCYLDIYPKTNKNISSLIFYRSAVCMPKSCDSEDLIQIYNTFHPHFLEAKHVFCAKRDIPKDFAFWAFTVFLVIWVTISICSTIFDFIRDNYYNLNSANEKSRLNQIILAFSFWTNAGTILSVKEHKPGHIKSLDCIRALSMSWVVSGHSAIYTVIGEAFLPIELVSHNIWNHIITNAVIAVDSFFLISGIVLSYMFFKQKPKSRMMKNPLTWIMFYVHRYLRLTPPIMIFIGFFTVYFGYIQGPFAASVGNFNAYEVKQCQEGWWRNLIYINNFSKSDFLSCYGITWYLAADTQLYLIAPIFIFALYYSFKLGFLLIAAACFTSIVLTYLAYYSIPNMAADIMIIDASGEFARNYQLPWIRCTPYFVGILAGYIIGVLSRRSTKPKLHLILIIVFWIIAFGIGWACMLSNYTYDKYNNWTWFDRGTYYNFSRFLWSIAVSWVIIANHFGWGGPINNFMSHPIWQPFGRLSYCAYIVHWVVLFYYVNLGERPLILFSIFSKPSVFSFIAAFFWSCLFEMSTAKLEKILIESIMNRAKPIADENKT</sequence>
<protein>
    <recommendedName>
        <fullName evidence="3">Nose resistant-to-fluoxetine protein N-terminal domain-containing protein</fullName>
    </recommendedName>
</protein>
<accession>A0A9P1ICR2</accession>
<keyword evidence="1" id="KW-0812">Transmembrane</keyword>
<feature type="transmembrane region" description="Helical" evidence="1">
    <location>
        <begin position="582"/>
        <end position="602"/>
    </location>
</feature>
<feature type="transmembrane region" description="Helical" evidence="1">
    <location>
        <begin position="289"/>
        <end position="313"/>
    </location>
</feature>
<evidence type="ECO:0000256" key="2">
    <source>
        <dbReference type="SAM" id="SignalP"/>
    </source>
</evidence>
<keyword evidence="1" id="KW-1133">Transmembrane helix</keyword>
<feature type="signal peptide" evidence="2">
    <location>
        <begin position="1"/>
        <end position="16"/>
    </location>
</feature>
<reference evidence="4" key="1">
    <citation type="submission" date="2022-11" db="EMBL/GenBank/DDBJ databases">
        <authorList>
            <person name="Kikuchi T."/>
        </authorList>
    </citation>
    <scope>NUCLEOTIDE SEQUENCE</scope>
    <source>
        <strain evidence="4">PS1010</strain>
    </source>
</reference>
<proteinExistence type="predicted"/>
<keyword evidence="2" id="KW-0732">Signal</keyword>
<feature type="transmembrane region" description="Helical" evidence="1">
    <location>
        <begin position="178"/>
        <end position="200"/>
    </location>
</feature>
<dbReference type="SMART" id="SM00703">
    <property type="entry name" value="NRF"/>
    <property type="match status" value="1"/>
</dbReference>
<evidence type="ECO:0000313" key="4">
    <source>
        <dbReference type="EMBL" id="CAI5442305.1"/>
    </source>
</evidence>
<feature type="transmembrane region" description="Helical" evidence="1">
    <location>
        <begin position="471"/>
        <end position="494"/>
    </location>
</feature>
<keyword evidence="1" id="KW-0472">Membrane</keyword>
<dbReference type="GO" id="GO:0016747">
    <property type="term" value="F:acyltransferase activity, transferring groups other than amino-acyl groups"/>
    <property type="evidence" value="ECO:0007669"/>
    <property type="project" value="InterPro"/>
</dbReference>
<evidence type="ECO:0000259" key="3">
    <source>
        <dbReference type="SMART" id="SM00703"/>
    </source>
</evidence>
<organism evidence="4 5">
    <name type="scientific">Caenorhabditis angaria</name>
    <dbReference type="NCBI Taxonomy" id="860376"/>
    <lineage>
        <taxon>Eukaryota</taxon>
        <taxon>Metazoa</taxon>
        <taxon>Ecdysozoa</taxon>
        <taxon>Nematoda</taxon>
        <taxon>Chromadorea</taxon>
        <taxon>Rhabditida</taxon>
        <taxon>Rhabditina</taxon>
        <taxon>Rhabditomorpha</taxon>
        <taxon>Rhabditoidea</taxon>
        <taxon>Rhabditidae</taxon>
        <taxon>Peloderinae</taxon>
        <taxon>Caenorhabditis</taxon>
    </lineage>
</organism>
<dbReference type="EMBL" id="CANHGI010000002">
    <property type="protein sequence ID" value="CAI5442305.1"/>
    <property type="molecule type" value="Genomic_DNA"/>
</dbReference>
<keyword evidence="5" id="KW-1185">Reference proteome</keyword>
<comment type="caution">
    <text evidence="4">The sequence shown here is derived from an EMBL/GenBank/DDBJ whole genome shotgun (WGS) entry which is preliminary data.</text>
</comment>
<feature type="transmembrane region" description="Helical" evidence="1">
    <location>
        <begin position="549"/>
        <end position="570"/>
    </location>
</feature>
<feature type="transmembrane region" description="Helical" evidence="1">
    <location>
        <begin position="608"/>
        <end position="631"/>
    </location>
</feature>
<dbReference type="Pfam" id="PF20146">
    <property type="entry name" value="NRF"/>
    <property type="match status" value="1"/>
</dbReference>
<feature type="transmembrane region" description="Helical" evidence="1">
    <location>
        <begin position="430"/>
        <end position="451"/>
    </location>
</feature>
<dbReference type="AlphaFoldDB" id="A0A9P1ICR2"/>
<feature type="transmembrane region" description="Helical" evidence="1">
    <location>
        <begin position="336"/>
        <end position="356"/>
    </location>
</feature>
<feature type="transmembrane region" description="Helical" evidence="1">
    <location>
        <begin position="506"/>
        <end position="529"/>
    </location>
</feature>
<dbReference type="InterPro" id="IPR006621">
    <property type="entry name" value="Nose-resist-to-fluoxetine_N"/>
</dbReference>
<evidence type="ECO:0000313" key="5">
    <source>
        <dbReference type="Proteomes" id="UP001152747"/>
    </source>
</evidence>
<gene>
    <name evidence="4" type="ORF">CAMP_LOCUS4942</name>
</gene>
<dbReference type="InterPro" id="IPR052728">
    <property type="entry name" value="O2_lipid_transport_reg"/>
</dbReference>
<feature type="domain" description="Nose resistant-to-fluoxetine protein N-terminal" evidence="3">
    <location>
        <begin position="52"/>
        <end position="171"/>
    </location>
</feature>
<feature type="chain" id="PRO_5040287637" description="Nose resistant-to-fluoxetine protein N-terminal domain-containing protein" evidence="2">
    <location>
        <begin position="17"/>
        <end position="660"/>
    </location>
</feature>
<name>A0A9P1ICR2_9PELO</name>
<dbReference type="PANTHER" id="PTHR11161">
    <property type="entry name" value="O-ACYLTRANSFERASE"/>
    <property type="match status" value="1"/>
</dbReference>
<dbReference type="Pfam" id="PF01757">
    <property type="entry name" value="Acyl_transf_3"/>
    <property type="match status" value="1"/>
</dbReference>
<dbReference type="InterPro" id="IPR002656">
    <property type="entry name" value="Acyl_transf_3_dom"/>
</dbReference>
<dbReference type="PANTHER" id="PTHR11161:SF0">
    <property type="entry name" value="O-ACYLTRANSFERASE LIKE PROTEIN"/>
    <property type="match status" value="1"/>
</dbReference>